<proteinExistence type="predicted"/>
<reference evidence="1" key="1">
    <citation type="submission" date="2020-04" db="EMBL/GenBank/DDBJ databases">
        <authorList>
            <person name="Chiriac C."/>
            <person name="Salcher M."/>
            <person name="Ghai R."/>
            <person name="Kavagutti S V."/>
        </authorList>
    </citation>
    <scope>NUCLEOTIDE SEQUENCE</scope>
</reference>
<name>A0A6J5NVZ9_9CAUD</name>
<organism evidence="1">
    <name type="scientific">uncultured Caudovirales phage</name>
    <dbReference type="NCBI Taxonomy" id="2100421"/>
    <lineage>
        <taxon>Viruses</taxon>
        <taxon>Duplodnaviria</taxon>
        <taxon>Heunggongvirae</taxon>
        <taxon>Uroviricota</taxon>
        <taxon>Caudoviricetes</taxon>
        <taxon>Peduoviridae</taxon>
        <taxon>Maltschvirus</taxon>
        <taxon>Maltschvirus maltsch</taxon>
    </lineage>
</organism>
<protein>
    <submittedName>
        <fullName evidence="1">Uncharacterized protein</fullName>
    </submittedName>
</protein>
<evidence type="ECO:0000313" key="1">
    <source>
        <dbReference type="EMBL" id="CAB4161511.1"/>
    </source>
</evidence>
<sequence>MVVVFLAFGCVAAAFVLVMTDWAGAKEKQESARMKLINRQLRKHAEEIAEKEAIQAQYDSIISKGYSR</sequence>
<dbReference type="EMBL" id="LR796705">
    <property type="protein sequence ID" value="CAB4161511.1"/>
    <property type="molecule type" value="Genomic_DNA"/>
</dbReference>
<gene>
    <name evidence="1" type="ORF">UFOVP731_58</name>
</gene>
<accession>A0A6J5NVZ9</accession>